<dbReference type="NCBIfam" id="NF033709">
    <property type="entry name" value="PorV_fam"/>
    <property type="match status" value="1"/>
</dbReference>
<dbReference type="SUPFAM" id="SSF56935">
    <property type="entry name" value="Porins"/>
    <property type="match status" value="1"/>
</dbReference>
<evidence type="ECO:0008006" key="2">
    <source>
        <dbReference type="Google" id="ProtNLM"/>
    </source>
</evidence>
<evidence type="ECO:0000313" key="1">
    <source>
        <dbReference type="EMBL" id="VAX22063.1"/>
    </source>
</evidence>
<dbReference type="AlphaFoldDB" id="A0A3B1CBL0"/>
<name>A0A3B1CBL0_9ZZZZ</name>
<protein>
    <recommendedName>
        <fullName evidence="2">PorV/PorQ family protein</fullName>
    </recommendedName>
</protein>
<organism evidence="1">
    <name type="scientific">hydrothermal vent metagenome</name>
    <dbReference type="NCBI Taxonomy" id="652676"/>
    <lineage>
        <taxon>unclassified sequences</taxon>
        <taxon>metagenomes</taxon>
        <taxon>ecological metagenomes</taxon>
    </lineage>
</organism>
<gene>
    <name evidence="1" type="ORF">MNBD_IGNAVI01-1931</name>
</gene>
<sequence>MKKIFIVSFLILLFITTNPAFAGGKQNLGQAGMTFLSIGGSARAAGMADILDFAKNDLGSVFYNPAGLGSVENRAFYFNYTQWLADMSVAHMAFSWNFENIGVFALSAQIMNYGDFNGTAIAQNTQGYTNIDVGTVSGMVLGLGYGVQMTEQFYIGGNVKWISQNLGQNDTYIGGEVESSGKVNNISDIAFDFGTMYDTDIRSIMLTMSIRNYSSQQLYENEEFTIPQTFKIGIAADLIELFSNPNKDHKVFLALEGVDARDRIQYINVGLEYTLIQMVVLRAGWASNRSQDDMSPFTAGAGFILDSSSFLGKIDFSYSSFDSALGSTLRFSISGAF</sequence>
<proteinExistence type="predicted"/>
<accession>A0A3B1CBL0</accession>
<dbReference type="Gene3D" id="2.40.160.60">
    <property type="entry name" value="Outer membrane protein transport protein (OMPP1/FadL/TodX)"/>
    <property type="match status" value="1"/>
</dbReference>
<reference evidence="1" key="1">
    <citation type="submission" date="2018-06" db="EMBL/GenBank/DDBJ databases">
        <authorList>
            <person name="Zhirakovskaya E."/>
        </authorList>
    </citation>
    <scope>NUCLEOTIDE SEQUENCE</scope>
</reference>
<dbReference type="EMBL" id="UOGD01000212">
    <property type="protein sequence ID" value="VAX22063.1"/>
    <property type="molecule type" value="Genomic_DNA"/>
</dbReference>